<proteinExistence type="predicted"/>
<name>A0AB38A7S0_9ACTN</name>
<dbReference type="AlphaFoldDB" id="A0AB38A7S0"/>
<protein>
    <submittedName>
        <fullName evidence="1">Uncharacterized protein</fullName>
    </submittedName>
</protein>
<dbReference type="Proteomes" id="UP000183687">
    <property type="component" value="Unassembled WGS sequence"/>
</dbReference>
<dbReference type="EMBL" id="FNSH01000001">
    <property type="protein sequence ID" value="SEB95403.1"/>
    <property type="molecule type" value="Genomic_DNA"/>
</dbReference>
<reference evidence="1 2" key="1">
    <citation type="submission" date="2016-10" db="EMBL/GenBank/DDBJ databases">
        <authorList>
            <person name="Varghese N."/>
            <person name="Submissions S."/>
        </authorList>
    </citation>
    <scope>NUCLEOTIDE SEQUENCE [LARGE SCALE GENOMIC DNA]</scope>
    <source>
        <strain evidence="1 2">DSM 20586</strain>
    </source>
</reference>
<gene>
    <name evidence="1" type="ORF">SAMN04489746_1338</name>
</gene>
<accession>A0AB38A7S0</accession>
<sequence length="131" mass="14448">MLEHDYILEVIETFVDTVAFSLRGAFIRHNPQEALQTERAVAELMDLDAKTALSLSPESLVTMMHLSGIGDATASYVSYTLGKLADAYERMGEKDKGEIRRAQARAVAVAFGWQLSDVPKGMELIDADLKD</sequence>
<comment type="caution">
    <text evidence="1">The sequence shown here is derived from an EMBL/GenBank/DDBJ whole genome shotgun (WGS) entry which is preliminary data.</text>
</comment>
<organism evidence="1 2">
    <name type="scientific">Atopobium minutum</name>
    <dbReference type="NCBI Taxonomy" id="1381"/>
    <lineage>
        <taxon>Bacteria</taxon>
        <taxon>Bacillati</taxon>
        <taxon>Actinomycetota</taxon>
        <taxon>Coriobacteriia</taxon>
        <taxon>Coriobacteriales</taxon>
        <taxon>Atopobiaceae</taxon>
        <taxon>Atopobium</taxon>
    </lineage>
</organism>
<evidence type="ECO:0000313" key="2">
    <source>
        <dbReference type="Proteomes" id="UP000183687"/>
    </source>
</evidence>
<dbReference type="RefSeq" id="WP_002563996.1">
    <property type="nucleotide sequence ID" value="NZ_CALJSN010000010.1"/>
</dbReference>
<evidence type="ECO:0000313" key="1">
    <source>
        <dbReference type="EMBL" id="SEB95403.1"/>
    </source>
</evidence>